<keyword evidence="1" id="KW-0472">Membrane</keyword>
<reference evidence="2 3" key="1">
    <citation type="submission" date="2018-07" db="EMBL/GenBank/DDBJ databases">
        <title>Dyella monticola sp. nov. and Dyella psychrodurans sp. nov. isolated from monsoon evergreen broad-leaved forest soil of Dinghu Mountain, China.</title>
        <authorList>
            <person name="Gao Z."/>
            <person name="Qiu L."/>
        </authorList>
    </citation>
    <scope>NUCLEOTIDE SEQUENCE [LARGE SCALE GENOMIC DNA]</scope>
    <source>
        <strain evidence="2 3">4G-K06</strain>
    </source>
</reference>
<evidence type="ECO:0000313" key="2">
    <source>
        <dbReference type="EMBL" id="RDS80766.1"/>
    </source>
</evidence>
<dbReference type="OrthoDB" id="6479127at2"/>
<evidence type="ECO:0000256" key="1">
    <source>
        <dbReference type="SAM" id="Phobius"/>
    </source>
</evidence>
<feature type="transmembrane region" description="Helical" evidence="1">
    <location>
        <begin position="196"/>
        <end position="217"/>
    </location>
</feature>
<feature type="transmembrane region" description="Helical" evidence="1">
    <location>
        <begin position="223"/>
        <end position="242"/>
    </location>
</feature>
<keyword evidence="1" id="KW-0812">Transmembrane</keyword>
<proteinExistence type="predicted"/>
<sequence length="261" mass="29011">MRMEQIPLDAEQATVQHWFDPGWKSDFRLMLACQLHQDGQAQAYSELAVAMLLTWPSVIERSRGKLKPQARLFRPISMASDAVQDALEILLAAEQVPRARIRHVWLSALPPQDRHATVAAVRDAGLDLAVHAIDHAIGEPGPVNRLLLQALAAQMVKHGQGVQLIASPRDKEVMLNLVGAKLESIPGVEQSDAHPFMVSTTISITCCFALFVFLQKVTGASEVWFWGCLVAWALLVFPLQMVGSVGKRHMIEDDFYRELPH</sequence>
<evidence type="ECO:0000313" key="3">
    <source>
        <dbReference type="Proteomes" id="UP000254258"/>
    </source>
</evidence>
<gene>
    <name evidence="2" type="ORF">DWU98_12465</name>
</gene>
<protein>
    <submittedName>
        <fullName evidence="2">Uncharacterized protein</fullName>
    </submittedName>
</protein>
<keyword evidence="1" id="KW-1133">Transmembrane helix</keyword>
<organism evidence="2 3">
    <name type="scientific">Dyella monticola</name>
    <dbReference type="NCBI Taxonomy" id="1927958"/>
    <lineage>
        <taxon>Bacteria</taxon>
        <taxon>Pseudomonadati</taxon>
        <taxon>Pseudomonadota</taxon>
        <taxon>Gammaproteobacteria</taxon>
        <taxon>Lysobacterales</taxon>
        <taxon>Rhodanobacteraceae</taxon>
        <taxon>Dyella</taxon>
    </lineage>
</organism>
<dbReference type="AlphaFoldDB" id="A0A370WXI7"/>
<accession>A0A370WXI7</accession>
<keyword evidence="3" id="KW-1185">Reference proteome</keyword>
<name>A0A370WXI7_9GAMM</name>
<dbReference type="Proteomes" id="UP000254258">
    <property type="component" value="Unassembled WGS sequence"/>
</dbReference>
<comment type="caution">
    <text evidence="2">The sequence shown here is derived from an EMBL/GenBank/DDBJ whole genome shotgun (WGS) entry which is preliminary data.</text>
</comment>
<dbReference type="EMBL" id="QRBE01000007">
    <property type="protein sequence ID" value="RDS80766.1"/>
    <property type="molecule type" value="Genomic_DNA"/>
</dbReference>